<protein>
    <submittedName>
        <fullName evidence="1">Uncharacterized protein</fullName>
    </submittedName>
</protein>
<dbReference type="AlphaFoldDB" id="A0A9P4N6X5"/>
<sequence>MLFPTSARRPYTPVEVLRNHLTPRSMALQGACWAAVDAFRGERGAREGTGAVLGPALLAGQDRALPTHLSWTAKCHGEIGLARRNSLDRRSVGMLKNGVLSRSTTELAASAIESWATKSFMRSWRRPSAHFISSRLAEHRQHASSLSWHRLQHPLEASRLPLLDFPSLTLSDRRPACLSPFWRPGWVRWRAACLLHPVPSPAGQTLS</sequence>
<name>A0A9P4N6X5_9PLEO</name>
<comment type="caution">
    <text evidence="1">The sequence shown here is derived from an EMBL/GenBank/DDBJ whole genome shotgun (WGS) entry which is preliminary data.</text>
</comment>
<organism evidence="1 2">
    <name type="scientific">Lojkania enalia</name>
    <dbReference type="NCBI Taxonomy" id="147567"/>
    <lineage>
        <taxon>Eukaryota</taxon>
        <taxon>Fungi</taxon>
        <taxon>Dikarya</taxon>
        <taxon>Ascomycota</taxon>
        <taxon>Pezizomycotina</taxon>
        <taxon>Dothideomycetes</taxon>
        <taxon>Pleosporomycetidae</taxon>
        <taxon>Pleosporales</taxon>
        <taxon>Pleosporales incertae sedis</taxon>
        <taxon>Lojkania</taxon>
    </lineage>
</organism>
<gene>
    <name evidence="1" type="ORF">CC78DRAFT_203525</name>
</gene>
<evidence type="ECO:0000313" key="1">
    <source>
        <dbReference type="EMBL" id="KAF2265319.1"/>
    </source>
</evidence>
<keyword evidence="2" id="KW-1185">Reference proteome</keyword>
<dbReference type="EMBL" id="ML986608">
    <property type="protein sequence ID" value="KAF2265319.1"/>
    <property type="molecule type" value="Genomic_DNA"/>
</dbReference>
<accession>A0A9P4N6X5</accession>
<dbReference type="Proteomes" id="UP000800093">
    <property type="component" value="Unassembled WGS sequence"/>
</dbReference>
<evidence type="ECO:0000313" key="2">
    <source>
        <dbReference type="Proteomes" id="UP000800093"/>
    </source>
</evidence>
<proteinExistence type="predicted"/>
<reference evidence="2" key="1">
    <citation type="journal article" date="2020" name="Stud. Mycol.">
        <title>101 Dothideomycetes genomes: A test case for predicting lifestyles and emergence of pathogens.</title>
        <authorList>
            <person name="Haridas S."/>
            <person name="Albert R."/>
            <person name="Binder M."/>
            <person name="Bloem J."/>
            <person name="LaButti K."/>
            <person name="Salamov A."/>
            <person name="Andreopoulos B."/>
            <person name="Baker S."/>
            <person name="Barry K."/>
            <person name="Bills G."/>
            <person name="Bluhm B."/>
            <person name="Cannon C."/>
            <person name="Castanera R."/>
            <person name="Culley D."/>
            <person name="Daum C."/>
            <person name="Ezra D."/>
            <person name="Gonzalez J."/>
            <person name="Henrissat B."/>
            <person name="Kuo A."/>
            <person name="Liang C."/>
            <person name="Lipzen A."/>
            <person name="Lutzoni F."/>
            <person name="Magnuson J."/>
            <person name="Mondo S."/>
            <person name="Nolan M."/>
            <person name="Ohm R."/>
            <person name="Pangilinan J."/>
            <person name="Park H.-J."/>
            <person name="Ramirez L."/>
            <person name="Alfaro M."/>
            <person name="Sun H."/>
            <person name="Tritt A."/>
            <person name="Yoshinaga Y."/>
            <person name="Zwiers L.-H."/>
            <person name="Turgeon B."/>
            <person name="Goodwin S."/>
            <person name="Spatafora J."/>
            <person name="Crous P."/>
            <person name="Grigoriev I."/>
        </authorList>
    </citation>
    <scope>NUCLEOTIDE SEQUENCE [LARGE SCALE GENOMIC DNA]</scope>
    <source>
        <strain evidence="2">CBS 304.66</strain>
    </source>
</reference>